<dbReference type="RefSeq" id="WP_217746949.1">
    <property type="nucleotide sequence ID" value="NZ_JAHOEB010000004.1"/>
</dbReference>
<dbReference type="NCBIfam" id="NF001033">
    <property type="entry name" value="PRK00114.1"/>
    <property type="match status" value="1"/>
</dbReference>
<evidence type="ECO:0000313" key="3">
    <source>
        <dbReference type="EMBL" id="MBV3391889.1"/>
    </source>
</evidence>
<evidence type="ECO:0000313" key="5">
    <source>
        <dbReference type="Proteomes" id="UP001197492"/>
    </source>
</evidence>
<dbReference type="Proteomes" id="UP001196408">
    <property type="component" value="Unassembled WGS sequence"/>
</dbReference>
<feature type="disulfide bond" description="Redox-active" evidence="1">
    <location>
        <begin position="268"/>
        <end position="271"/>
    </location>
</feature>
<gene>
    <name evidence="1 2" type="primary">hslO</name>
    <name evidence="2" type="ORF">KSV97_01195</name>
    <name evidence="3" type="ORF">KSW06_01205</name>
</gene>
<dbReference type="GO" id="GO:0005737">
    <property type="term" value="C:cytoplasm"/>
    <property type="evidence" value="ECO:0007669"/>
    <property type="project" value="UniProtKB-SubCell"/>
</dbReference>
<dbReference type="GO" id="GO:0051082">
    <property type="term" value="F:unfolded protein binding"/>
    <property type="evidence" value="ECO:0007669"/>
    <property type="project" value="UniProtKB-UniRule"/>
</dbReference>
<comment type="function">
    <text evidence="1">Redox regulated molecular chaperone. Protects both thermally unfolding and oxidatively damaged proteins from irreversible aggregation. Plays an important role in the bacterial defense system toward oxidative stress.</text>
</comment>
<comment type="subcellular location">
    <subcellularLocation>
        <location evidence="1">Cytoplasm</location>
    </subcellularLocation>
</comment>
<comment type="PTM">
    <text evidence="1">Under oxidizing conditions two disulfide bonds are formed involving the reactive cysteines. Under reducing conditions zinc is bound to the reactive cysteines and the protein is inactive.</text>
</comment>
<comment type="similarity">
    <text evidence="1">Belongs to the HSP33 family.</text>
</comment>
<keyword evidence="5" id="KW-1185">Reference proteome</keyword>
<dbReference type="EMBL" id="JAHOEF010000004">
    <property type="protein sequence ID" value="MBV3381865.1"/>
    <property type="molecule type" value="Genomic_DNA"/>
</dbReference>
<dbReference type="GO" id="GO:0042026">
    <property type="term" value="P:protein refolding"/>
    <property type="evidence" value="ECO:0007669"/>
    <property type="project" value="TreeGrafter"/>
</dbReference>
<keyword evidence="1" id="KW-0862">Zinc</keyword>
<keyword evidence="1" id="KW-1015">Disulfide bond</keyword>
<evidence type="ECO:0000313" key="4">
    <source>
        <dbReference type="Proteomes" id="UP001196408"/>
    </source>
</evidence>
<keyword evidence="1" id="KW-0963">Cytoplasm</keyword>
<reference evidence="2 5" key="1">
    <citation type="submission" date="2021-06" db="EMBL/GenBank/DDBJ databases">
        <title>Collection of gut derived symbiotic bacterial strains cultured from healthy donors.</title>
        <authorList>
            <person name="Lin H."/>
            <person name="Littmann E."/>
            <person name="Pamer E.G."/>
        </authorList>
    </citation>
    <scope>NUCLEOTIDE SEQUENCE</scope>
    <source>
        <strain evidence="3 5">MSK.21.70</strain>
        <strain evidence="2">MSK.21.82</strain>
    </source>
</reference>
<dbReference type="PANTHER" id="PTHR30111">
    <property type="entry name" value="33 KDA CHAPERONIN"/>
    <property type="match status" value="1"/>
</dbReference>
<keyword evidence="1" id="KW-0143">Chaperone</keyword>
<dbReference type="AlphaFoldDB" id="A0AAW4MTG2"/>
<dbReference type="GeneID" id="301323392"/>
<dbReference type="HAMAP" id="MF_00117">
    <property type="entry name" value="HslO"/>
    <property type="match status" value="1"/>
</dbReference>
<dbReference type="GO" id="GO:0044183">
    <property type="term" value="F:protein folding chaperone"/>
    <property type="evidence" value="ECO:0007669"/>
    <property type="project" value="TreeGrafter"/>
</dbReference>
<dbReference type="Pfam" id="PF01430">
    <property type="entry name" value="HSP33"/>
    <property type="match status" value="1"/>
</dbReference>
<proteinExistence type="inferred from homology"/>
<protein>
    <recommendedName>
        <fullName evidence="1">33 kDa chaperonin</fullName>
    </recommendedName>
    <alternativeName>
        <fullName evidence="1">Heat shock protein 33 homolog</fullName>
        <shortName evidence="1">HSP33</shortName>
    </alternativeName>
</protein>
<keyword evidence="1" id="KW-0676">Redox-active center</keyword>
<sequence length="290" mass="32159">MKDYLVRGLVNSKNCRVFACTTTNLTNVAQQNHNLWPCASAALGRMMAVTLMMGAMNKNKEKMTVVINGGGPIGTMLCTTNSDGKIKGFVSNPEVHYTYNDTGKLAVGLCVGNQGTIQVTRDMGLKEPITSSSPLQTGEIGDDFSYYFMLSEQVPSVVAVGVLVEEDNTVRSAGGYIIQLLPEATEEDIAYIEDKIKNTPPVSQLLDEGHTPEEILKMIFEDVEILDTQDLSFECDCSKEKMEEALTTLHTKDLEDMINEDHGCEITCQFCNTHYQFSEDELKEILKKRQ</sequence>
<evidence type="ECO:0000256" key="1">
    <source>
        <dbReference type="HAMAP-Rule" id="MF_00117"/>
    </source>
</evidence>
<dbReference type="EMBL" id="JAHOEL010000004">
    <property type="protein sequence ID" value="MBV3391889.1"/>
    <property type="molecule type" value="Genomic_DNA"/>
</dbReference>
<accession>A0AAW4MTG2</accession>
<dbReference type="InterPro" id="IPR000397">
    <property type="entry name" value="Heat_shock_Hsp33"/>
</dbReference>
<name>A0AAW4MTG2_9FIRM</name>
<dbReference type="Proteomes" id="UP001197492">
    <property type="component" value="Unassembled WGS sequence"/>
</dbReference>
<evidence type="ECO:0000313" key="2">
    <source>
        <dbReference type="EMBL" id="MBV3381865.1"/>
    </source>
</evidence>
<organism evidence="2 4">
    <name type="scientific">Catenibacterium mitsuokai</name>
    <dbReference type="NCBI Taxonomy" id="100886"/>
    <lineage>
        <taxon>Bacteria</taxon>
        <taxon>Bacillati</taxon>
        <taxon>Bacillota</taxon>
        <taxon>Erysipelotrichia</taxon>
        <taxon>Erysipelotrichales</taxon>
        <taxon>Coprobacillaceae</taxon>
        <taxon>Catenibacterium</taxon>
    </lineage>
</organism>
<dbReference type="CDD" id="cd00498">
    <property type="entry name" value="Hsp33"/>
    <property type="match status" value="1"/>
</dbReference>
<feature type="disulfide bond" description="Redox-active" evidence="1">
    <location>
        <begin position="235"/>
        <end position="237"/>
    </location>
</feature>
<dbReference type="PIRSF" id="PIRSF005261">
    <property type="entry name" value="Heat_shock_Hsp33"/>
    <property type="match status" value="1"/>
</dbReference>
<dbReference type="PANTHER" id="PTHR30111:SF1">
    <property type="entry name" value="33 KDA CHAPERONIN"/>
    <property type="match status" value="1"/>
</dbReference>
<comment type="caution">
    <text evidence="2">The sequence shown here is derived from an EMBL/GenBank/DDBJ whole genome shotgun (WGS) entry which is preliminary data.</text>
</comment>